<keyword evidence="3 5" id="KW-1133">Transmembrane helix</keyword>
<keyword evidence="7" id="KW-1185">Reference proteome</keyword>
<comment type="subcellular location">
    <subcellularLocation>
        <location evidence="1">Membrane</location>
        <topology evidence="1">Multi-pass membrane protein</topology>
    </subcellularLocation>
</comment>
<evidence type="ECO:0000256" key="2">
    <source>
        <dbReference type="ARBA" id="ARBA00022692"/>
    </source>
</evidence>
<dbReference type="AlphaFoldDB" id="A0A8H3TVL6"/>
<feature type="transmembrane region" description="Helical" evidence="5">
    <location>
        <begin position="130"/>
        <end position="153"/>
    </location>
</feature>
<feature type="transmembrane region" description="Helical" evidence="5">
    <location>
        <begin position="12"/>
        <end position="34"/>
    </location>
</feature>
<dbReference type="PANTHER" id="PTHR35042:SF1">
    <property type="entry name" value="DUF1772-DOMAIN-CONTAINING PROTEIN"/>
    <property type="match status" value="1"/>
</dbReference>
<dbReference type="OrthoDB" id="5954308at2759"/>
<evidence type="ECO:0000313" key="6">
    <source>
        <dbReference type="EMBL" id="GHJ88381.1"/>
    </source>
</evidence>
<dbReference type="Pfam" id="PF08592">
    <property type="entry name" value="Anthrone_oxy"/>
    <property type="match status" value="1"/>
</dbReference>
<keyword evidence="2 5" id="KW-0812">Transmembrane</keyword>
<evidence type="ECO:0000256" key="1">
    <source>
        <dbReference type="ARBA" id="ARBA00004141"/>
    </source>
</evidence>
<dbReference type="EMBL" id="BLZA01000030">
    <property type="protein sequence ID" value="GHJ88381.1"/>
    <property type="molecule type" value="Genomic_DNA"/>
</dbReference>
<comment type="caution">
    <text evidence="6">The sequence shown here is derived from an EMBL/GenBank/DDBJ whole genome shotgun (WGS) entry which is preliminary data.</text>
</comment>
<proteinExistence type="predicted"/>
<sequence length="159" mass="17108">MSTRSLELAQTLAVTLTAAQTGLICNSVLVVSAFSHSPTIETAKIWRRVYIRGKPLNLGIALVSGSLWSYLAYHTLDSRASKLYTFCAACVPALIAFALVVQKPLDDSILETAIADKADATHIKRLFDKWYALTAVRAAIMGSAAITGAWAIVSKPRAL</sequence>
<protein>
    <submittedName>
        <fullName evidence="6">Uncharacterized protein</fullName>
    </submittedName>
</protein>
<gene>
    <name evidence="6" type="ORF">NliqN6_4783</name>
</gene>
<dbReference type="Proteomes" id="UP000620104">
    <property type="component" value="Unassembled WGS sequence"/>
</dbReference>
<dbReference type="PANTHER" id="PTHR35042">
    <property type="entry name" value="ANTHRONE OXYGENASE ENCC"/>
    <property type="match status" value="1"/>
</dbReference>
<dbReference type="InterPro" id="IPR013901">
    <property type="entry name" value="Anthrone_oxy"/>
</dbReference>
<reference evidence="6" key="1">
    <citation type="submission" date="2020-07" db="EMBL/GenBank/DDBJ databases">
        <title>Draft Genome Sequence of a Deep-Sea Yeast, Naganishia (Cryptococcus) liquefaciens strain N6.</title>
        <authorList>
            <person name="Han Y.W."/>
            <person name="Kajitani R."/>
            <person name="Morimoto H."/>
            <person name="Parhat M."/>
            <person name="Tsubouchi H."/>
            <person name="Bakenova O."/>
            <person name="Ogata M."/>
            <person name="Argunhan B."/>
            <person name="Aoki R."/>
            <person name="Kajiwara S."/>
            <person name="Itoh T."/>
            <person name="Iwasaki H."/>
        </authorList>
    </citation>
    <scope>NUCLEOTIDE SEQUENCE</scope>
    <source>
        <strain evidence="6">N6</strain>
    </source>
</reference>
<evidence type="ECO:0000256" key="4">
    <source>
        <dbReference type="ARBA" id="ARBA00023136"/>
    </source>
</evidence>
<evidence type="ECO:0000313" key="7">
    <source>
        <dbReference type="Proteomes" id="UP000620104"/>
    </source>
</evidence>
<evidence type="ECO:0000256" key="5">
    <source>
        <dbReference type="SAM" id="Phobius"/>
    </source>
</evidence>
<organism evidence="6 7">
    <name type="scientific">Naganishia liquefaciens</name>
    <dbReference type="NCBI Taxonomy" id="104408"/>
    <lineage>
        <taxon>Eukaryota</taxon>
        <taxon>Fungi</taxon>
        <taxon>Dikarya</taxon>
        <taxon>Basidiomycota</taxon>
        <taxon>Agaricomycotina</taxon>
        <taxon>Tremellomycetes</taxon>
        <taxon>Filobasidiales</taxon>
        <taxon>Filobasidiaceae</taxon>
        <taxon>Naganishia</taxon>
    </lineage>
</organism>
<dbReference type="GO" id="GO:0016020">
    <property type="term" value="C:membrane"/>
    <property type="evidence" value="ECO:0007669"/>
    <property type="project" value="UniProtKB-SubCell"/>
</dbReference>
<accession>A0A8H3TVL6</accession>
<feature type="transmembrane region" description="Helical" evidence="5">
    <location>
        <begin position="55"/>
        <end position="71"/>
    </location>
</feature>
<name>A0A8H3TVL6_9TREE</name>
<keyword evidence="4 5" id="KW-0472">Membrane</keyword>
<evidence type="ECO:0000256" key="3">
    <source>
        <dbReference type="ARBA" id="ARBA00022989"/>
    </source>
</evidence>
<feature type="transmembrane region" description="Helical" evidence="5">
    <location>
        <begin position="83"/>
        <end position="101"/>
    </location>
</feature>